<reference evidence="4" key="1">
    <citation type="submission" date="2021-01" db="EMBL/GenBank/DDBJ databases">
        <authorList>
            <person name="Corre E."/>
            <person name="Pelletier E."/>
            <person name="Niang G."/>
            <person name="Scheremetjew M."/>
            <person name="Finn R."/>
            <person name="Kale V."/>
            <person name="Holt S."/>
            <person name="Cochrane G."/>
            <person name="Meng A."/>
            <person name="Brown T."/>
            <person name="Cohen L."/>
        </authorList>
    </citation>
    <scope>NUCLEOTIDE SEQUENCE</scope>
    <source>
        <strain evidence="4">UTEX LB 985</strain>
    </source>
</reference>
<sequence>MCDFLGIQYDEAMETPYAADNVSRFAGDGGEKARTHAGDPKLLKFKRIDSTKADGWKKIKLPIKLTESTTRVARHFEYDLPYETDIVTTPMQCHEVPTVEGWANVDRAIRSKAWDSLVFIVPSCLEASMDVVRPLILLAQIVVYQEQIPPIVLLTSGLMPAILPLAAQAPSTSASMACGVSRAVREEESLRLLTVNLLPGVMAPSSAVVAEALRTEDGDDDLAMGSNECKYVPRLRMRTSVSLARPQQSARVDCAVLFTSPTDDSLGGLGLHAARALVRQRCKRILIATSGRSHAASLLSKLSLLPAPRPNLSVTTHDVTAAGWCPLLEAALCTRPKKLALLHTGSTSYTRLLRSMVCSGVEEVYNSKAVGAWKLHEASASLPSSCLLFSTAPLFHAEGELASMVSNAYCDALSSARQSQGLKGVTLQLPLVTQGNAAPVRLLLDPGQIAKCLRSALGPASLSLTILARKPSAWLPQCAAKVWPLHSELVEVVESTADPVSGDGQSGAEGMDSEEELLAAVMALLDELTGERNEAVDVSFTDTGLDSISSLSLISGLRKVAGSDVALTISTIEEHSTPRAIVAYMMSSRAPKQLSTASVAHQTSGFSFSKTSGFLCELEPGAEGATPLIAMYGIQGHPLLNSGGLWLPVRTPLYKLQHALIAEEGFAGYSTFEDETDDVARRLLAFMAGSGFHLIGGSFGALLAHVVATRAVALGGQPRTLILMDPPPPPKFWIRQPTSEAHNRARAWFASCSLHRYPAVQAGFAVPPLPVFDENRDVSDMRAEALDFLTSVTASGAAGRQRFIHEHEIIFQHMGGFQGLAGVDLEPFANISYMFASKRKEFFEHRSYDATLGTAGTTSGLRPVNRVKSDERWQHASYGAEEYRHIEIDGEHIPSIIRCLTGKEKAFHSFMAECLAEL</sequence>
<dbReference type="InterPro" id="IPR013968">
    <property type="entry name" value="PKS_KR"/>
</dbReference>
<dbReference type="Pfam" id="PF08659">
    <property type="entry name" value="KR"/>
    <property type="match status" value="1"/>
</dbReference>
<feature type="domain" description="Carrier" evidence="3">
    <location>
        <begin position="512"/>
        <end position="589"/>
    </location>
</feature>
<organism evidence="4">
    <name type="scientific">Haptolina brevifila</name>
    <dbReference type="NCBI Taxonomy" id="156173"/>
    <lineage>
        <taxon>Eukaryota</taxon>
        <taxon>Haptista</taxon>
        <taxon>Haptophyta</taxon>
        <taxon>Prymnesiophyceae</taxon>
        <taxon>Prymnesiales</taxon>
        <taxon>Prymnesiaceae</taxon>
        <taxon>Haptolina</taxon>
    </lineage>
</organism>
<keyword evidence="2" id="KW-0597">Phosphoprotein</keyword>
<accession>A0A7S2D2W5</accession>
<dbReference type="SMART" id="SM00822">
    <property type="entry name" value="PKS_KR"/>
    <property type="match status" value="1"/>
</dbReference>
<dbReference type="SUPFAM" id="SSF53474">
    <property type="entry name" value="alpha/beta-Hydrolases"/>
    <property type="match status" value="1"/>
</dbReference>
<dbReference type="InterPro" id="IPR027417">
    <property type="entry name" value="P-loop_NTPase"/>
</dbReference>
<dbReference type="Gene3D" id="3.40.50.300">
    <property type="entry name" value="P-loop containing nucleotide triphosphate hydrolases"/>
    <property type="match status" value="1"/>
</dbReference>
<dbReference type="EMBL" id="HBGU01024704">
    <property type="protein sequence ID" value="CAD9442452.1"/>
    <property type="molecule type" value="Transcribed_RNA"/>
</dbReference>
<dbReference type="PANTHER" id="PTHR43775">
    <property type="entry name" value="FATTY ACID SYNTHASE"/>
    <property type="match status" value="1"/>
</dbReference>
<dbReference type="PROSITE" id="PS50075">
    <property type="entry name" value="CARRIER"/>
    <property type="match status" value="1"/>
</dbReference>
<dbReference type="SUPFAM" id="SSF51735">
    <property type="entry name" value="NAD(P)-binding Rossmann-fold domains"/>
    <property type="match status" value="1"/>
</dbReference>
<dbReference type="GO" id="GO:0004312">
    <property type="term" value="F:fatty acid synthase activity"/>
    <property type="evidence" value="ECO:0007669"/>
    <property type="project" value="TreeGrafter"/>
</dbReference>
<dbReference type="Gene3D" id="1.10.1200.10">
    <property type="entry name" value="ACP-like"/>
    <property type="match status" value="1"/>
</dbReference>
<dbReference type="Gene3D" id="3.40.50.720">
    <property type="entry name" value="NAD(P)-binding Rossmann-like Domain"/>
    <property type="match status" value="1"/>
</dbReference>
<dbReference type="Gene3D" id="3.40.50.1820">
    <property type="entry name" value="alpha/beta hydrolase"/>
    <property type="match status" value="1"/>
</dbReference>
<evidence type="ECO:0000256" key="1">
    <source>
        <dbReference type="ARBA" id="ARBA00022450"/>
    </source>
</evidence>
<gene>
    <name evidence="4" type="ORF">CBRE1094_LOCUS13412</name>
</gene>
<dbReference type="InterPro" id="IPR057326">
    <property type="entry name" value="KR_dom"/>
</dbReference>
<dbReference type="AlphaFoldDB" id="A0A7S2D2W5"/>
<dbReference type="InterPro" id="IPR029058">
    <property type="entry name" value="AB_hydrolase_fold"/>
</dbReference>
<proteinExistence type="predicted"/>
<evidence type="ECO:0000259" key="3">
    <source>
        <dbReference type="PROSITE" id="PS50075"/>
    </source>
</evidence>
<dbReference type="Pfam" id="PF00550">
    <property type="entry name" value="PP-binding"/>
    <property type="match status" value="1"/>
</dbReference>
<dbReference type="GO" id="GO:0006633">
    <property type="term" value="P:fatty acid biosynthetic process"/>
    <property type="evidence" value="ECO:0007669"/>
    <property type="project" value="TreeGrafter"/>
</dbReference>
<dbReference type="InterPro" id="IPR036291">
    <property type="entry name" value="NAD(P)-bd_dom_sf"/>
</dbReference>
<evidence type="ECO:0000313" key="4">
    <source>
        <dbReference type="EMBL" id="CAD9442452.1"/>
    </source>
</evidence>
<protein>
    <recommendedName>
        <fullName evidence="3">Carrier domain-containing protein</fullName>
    </recommendedName>
</protein>
<evidence type="ECO:0000256" key="2">
    <source>
        <dbReference type="ARBA" id="ARBA00022553"/>
    </source>
</evidence>
<dbReference type="PANTHER" id="PTHR43775:SF37">
    <property type="entry name" value="SI:DKEY-61P9.11"/>
    <property type="match status" value="1"/>
</dbReference>
<name>A0A7S2D2W5_9EUKA</name>
<dbReference type="InterPro" id="IPR009081">
    <property type="entry name" value="PP-bd_ACP"/>
</dbReference>
<dbReference type="InterPro" id="IPR020806">
    <property type="entry name" value="PKS_PP-bd"/>
</dbReference>
<dbReference type="SMART" id="SM00823">
    <property type="entry name" value="PKS_PP"/>
    <property type="match status" value="1"/>
</dbReference>
<dbReference type="InterPro" id="IPR036736">
    <property type="entry name" value="ACP-like_sf"/>
</dbReference>
<keyword evidence="1" id="KW-0596">Phosphopantetheine</keyword>
<dbReference type="SUPFAM" id="SSF47336">
    <property type="entry name" value="ACP-like"/>
    <property type="match status" value="1"/>
</dbReference>
<dbReference type="GO" id="GO:0031177">
    <property type="term" value="F:phosphopantetheine binding"/>
    <property type="evidence" value="ECO:0007669"/>
    <property type="project" value="InterPro"/>
</dbReference>
<dbReference type="InterPro" id="IPR050091">
    <property type="entry name" value="PKS_NRPS_Biosynth_Enz"/>
</dbReference>